<evidence type="ECO:0000313" key="2">
    <source>
        <dbReference type="EMBL" id="THW61942.1"/>
    </source>
</evidence>
<dbReference type="Proteomes" id="UP000310421">
    <property type="component" value="Unassembled WGS sequence"/>
</dbReference>
<protein>
    <submittedName>
        <fullName evidence="2">Uncharacterized protein</fullName>
    </submittedName>
</protein>
<proteinExistence type="predicted"/>
<evidence type="ECO:0000313" key="3">
    <source>
        <dbReference type="Proteomes" id="UP000310421"/>
    </source>
</evidence>
<dbReference type="EMBL" id="QZAN01000043">
    <property type="protein sequence ID" value="THW61942.1"/>
    <property type="molecule type" value="Genomic_DNA"/>
</dbReference>
<gene>
    <name evidence="2" type="ORF">D6D20_04720</name>
</gene>
<organism evidence="2 3">
    <name type="scientific">Aureobasidium pullulans</name>
    <name type="common">Black yeast</name>
    <name type="synonym">Pullularia pullulans</name>
    <dbReference type="NCBI Taxonomy" id="5580"/>
    <lineage>
        <taxon>Eukaryota</taxon>
        <taxon>Fungi</taxon>
        <taxon>Dikarya</taxon>
        <taxon>Ascomycota</taxon>
        <taxon>Pezizomycotina</taxon>
        <taxon>Dothideomycetes</taxon>
        <taxon>Dothideomycetidae</taxon>
        <taxon>Dothideales</taxon>
        <taxon>Saccotheciaceae</taxon>
        <taxon>Aureobasidium</taxon>
    </lineage>
</organism>
<feature type="region of interest" description="Disordered" evidence="1">
    <location>
        <begin position="352"/>
        <end position="461"/>
    </location>
</feature>
<reference evidence="2 3" key="1">
    <citation type="submission" date="2018-10" db="EMBL/GenBank/DDBJ databases">
        <title>Fifty Aureobasidium pullulans genomes reveal a recombining polyextremotolerant generalist.</title>
        <authorList>
            <person name="Gostincar C."/>
            <person name="Turk M."/>
            <person name="Zajc J."/>
            <person name="Gunde-Cimerman N."/>
        </authorList>
    </citation>
    <scope>NUCLEOTIDE SEQUENCE [LARGE SCALE GENOMIC DNA]</scope>
    <source>
        <strain evidence="2 3">EXF-10751</strain>
    </source>
</reference>
<feature type="compositionally biased region" description="Polar residues" evidence="1">
    <location>
        <begin position="402"/>
        <end position="413"/>
    </location>
</feature>
<sequence>MRKLLDIFKVFPDPQHASAFRGLRSCPCSDYNLHHTSASAISSLLTWFELGSKSVPSSFVNNLRKLRELAPSSSLSPRALLGPHRRSKRELIVTRQHLTYLLPQHLNPLLIPSIMASHGGQLTFAQKRMMAMQANAGNSSLASSQYSASLHPTPTPVPFPGDVEMHDVSAATSTDGSPLNDPSHPRVNSIFSASAKPFTPPSTMIVPSSMAPSSALPITSTMAPPITPAKRAPPHRALKAQTPQAPPAPVDTPIVATKPETLITHVLSDHSAAPSPKRRAGPHSKLGPHAQKARSSVPATSVDSSSPVQVSVASKATTPAKDVWVDVQQAKPEPETWVEVQDAQIVDVEQSEPEQVEMDIEQSSIQASLGSSAQDWGTPAVVQSSPVAETQEWGTPAAVKVEQSSPQPKPLQQTAAPEVVPEPPTPKAAHHAHQQQAKVKTESTEVASSKEVRQMSTESTTTRRYGRHEYLSMLLDMNDTAKGRELIRAFADHIHAGGNTSMNDVAALDAEQEIFMEVSSGSRLGATVPQNTALGNVIKQVAKMAHVDESEVCVILKVGDKGSA</sequence>
<feature type="compositionally biased region" description="Basic and acidic residues" evidence="1">
    <location>
        <begin position="439"/>
        <end position="453"/>
    </location>
</feature>
<feature type="region of interest" description="Disordered" evidence="1">
    <location>
        <begin position="230"/>
        <end position="251"/>
    </location>
</feature>
<comment type="caution">
    <text evidence="2">The sequence shown here is derived from an EMBL/GenBank/DDBJ whole genome shotgun (WGS) entry which is preliminary data.</text>
</comment>
<dbReference type="AlphaFoldDB" id="A0A4S8WT57"/>
<feature type="region of interest" description="Disordered" evidence="1">
    <location>
        <begin position="268"/>
        <end position="308"/>
    </location>
</feature>
<feature type="region of interest" description="Disordered" evidence="1">
    <location>
        <begin position="143"/>
        <end position="164"/>
    </location>
</feature>
<feature type="compositionally biased region" description="Polar residues" evidence="1">
    <location>
        <begin position="361"/>
        <end position="388"/>
    </location>
</feature>
<accession>A0A4S8WT57</accession>
<feature type="compositionally biased region" description="Low complexity" evidence="1">
    <location>
        <begin position="295"/>
        <end position="308"/>
    </location>
</feature>
<name>A0A4S8WT57_AURPU</name>
<evidence type="ECO:0000256" key="1">
    <source>
        <dbReference type="SAM" id="MobiDB-lite"/>
    </source>
</evidence>